<organism evidence="1 2">
    <name type="scientific">Chlamydomonas eustigma</name>
    <dbReference type="NCBI Taxonomy" id="1157962"/>
    <lineage>
        <taxon>Eukaryota</taxon>
        <taxon>Viridiplantae</taxon>
        <taxon>Chlorophyta</taxon>
        <taxon>core chlorophytes</taxon>
        <taxon>Chlorophyceae</taxon>
        <taxon>CS clade</taxon>
        <taxon>Chlamydomonadales</taxon>
        <taxon>Chlamydomonadaceae</taxon>
        <taxon>Chlamydomonas</taxon>
    </lineage>
</organism>
<dbReference type="EMBL" id="BEGY01000145">
    <property type="protein sequence ID" value="GAX85010.1"/>
    <property type="molecule type" value="Genomic_DNA"/>
</dbReference>
<reference evidence="1 2" key="1">
    <citation type="submission" date="2017-08" db="EMBL/GenBank/DDBJ databases">
        <title>Acidophilic green algal genome provides insights into adaptation to an acidic environment.</title>
        <authorList>
            <person name="Hirooka S."/>
            <person name="Hirose Y."/>
            <person name="Kanesaki Y."/>
            <person name="Higuchi S."/>
            <person name="Fujiwara T."/>
            <person name="Onuma R."/>
            <person name="Era A."/>
            <person name="Ohbayashi R."/>
            <person name="Uzuka A."/>
            <person name="Nozaki H."/>
            <person name="Yoshikawa H."/>
            <person name="Miyagishima S.Y."/>
        </authorList>
    </citation>
    <scope>NUCLEOTIDE SEQUENCE [LARGE SCALE GENOMIC DNA]</scope>
    <source>
        <strain evidence="1 2">NIES-2499</strain>
    </source>
</reference>
<protein>
    <submittedName>
        <fullName evidence="1">Uncharacterized protein</fullName>
    </submittedName>
</protein>
<evidence type="ECO:0000313" key="1">
    <source>
        <dbReference type="EMBL" id="GAX85010.1"/>
    </source>
</evidence>
<dbReference type="AlphaFoldDB" id="A0A250XQD2"/>
<comment type="caution">
    <text evidence="1">The sequence shown here is derived from an EMBL/GenBank/DDBJ whole genome shotgun (WGS) entry which is preliminary data.</text>
</comment>
<evidence type="ECO:0000313" key="2">
    <source>
        <dbReference type="Proteomes" id="UP000232323"/>
    </source>
</evidence>
<gene>
    <name evidence="1" type="ORF">CEUSTIGMA_g12431.t1</name>
</gene>
<dbReference type="Proteomes" id="UP000232323">
    <property type="component" value="Unassembled WGS sequence"/>
</dbReference>
<accession>A0A250XQD2</accession>
<keyword evidence="2" id="KW-1185">Reference proteome</keyword>
<proteinExistence type="predicted"/>
<sequence>MPMGISHFWSQPVSSSSNISVLVSWQGSKDTPETRMEMPVPTRPLARVLQRVLQATESEARLRPTAKDLMALHLFSNQRQLGTERGMLDFVLSQCNHWKDISDAEEQEYFKLYQQDLWQGDIWLNLMDDRVLKAIGETLNVASVASVDLVASARNYYKGRTVRSVFRFVRNVLTHSADPKAHRVSSMAYECMTNKIWTGSMDKNIKEGTVLRYVLWRWPTNLLVVLMLLAANKSEKLISSPTGCSMLMVMQANMQTMQQANMKAMQQANMQNERALSGNKTLYDGILEALAQGTNTLSELGSWLAIEGIWKPGTGGLKKFIDDKMKSTVKAAEGNISIRRL</sequence>
<name>A0A250XQD2_9CHLO</name>